<comment type="caution">
    <text evidence="4">The sequence shown here is derived from an EMBL/GenBank/DDBJ whole genome shotgun (WGS) entry which is preliminary data.</text>
</comment>
<gene>
    <name evidence="4" type="ORF">BKA15_002576</name>
</gene>
<proteinExistence type="predicted"/>
<feature type="domain" description="N-sulphoglucosamine sulphohydrolase C-terminal" evidence="3">
    <location>
        <begin position="38"/>
        <end position="183"/>
    </location>
</feature>
<sequence>MISFVDAGIGRILAALDRLGIADDTIVVFTTDHGHFLGQHGLIAKGAFHYEDLIRIPMIVRAAGVPAGLRVAGLQSLVDLAPTFLSAAGLDVPLWMQGVDQRPVWTGATESVRDHVFVENRHQPTRVHLRTYVEERYKITIHRDQPYGELFDLADDPGEHRNRFDDPAYASVRAGLMERLVNAEVARERSPYPRIADA</sequence>
<evidence type="ECO:0000259" key="3">
    <source>
        <dbReference type="Pfam" id="PF16347"/>
    </source>
</evidence>
<dbReference type="PANTHER" id="PTHR45953:SF1">
    <property type="entry name" value="IDURONATE 2-SULFATASE"/>
    <property type="match status" value="1"/>
</dbReference>
<dbReference type="Proteomes" id="UP000569914">
    <property type="component" value="Unassembled WGS sequence"/>
</dbReference>
<evidence type="ECO:0000256" key="1">
    <source>
        <dbReference type="ARBA" id="ARBA00022723"/>
    </source>
</evidence>
<evidence type="ECO:0000313" key="5">
    <source>
        <dbReference type="Proteomes" id="UP000569914"/>
    </source>
</evidence>
<dbReference type="Pfam" id="PF16347">
    <property type="entry name" value="SGSH_C"/>
    <property type="match status" value="1"/>
</dbReference>
<protein>
    <submittedName>
        <fullName evidence="4">Arylsulfatase A-like enzyme</fullName>
    </submittedName>
</protein>
<organism evidence="4 5">
    <name type="scientific">Microlunatus parietis</name>
    <dbReference type="NCBI Taxonomy" id="682979"/>
    <lineage>
        <taxon>Bacteria</taxon>
        <taxon>Bacillati</taxon>
        <taxon>Actinomycetota</taxon>
        <taxon>Actinomycetes</taxon>
        <taxon>Propionibacteriales</taxon>
        <taxon>Propionibacteriaceae</taxon>
        <taxon>Microlunatus</taxon>
    </lineage>
</organism>
<accession>A0A7Y9I6W5</accession>
<keyword evidence="2" id="KW-0378">Hydrolase</keyword>
<dbReference type="SUPFAM" id="SSF53649">
    <property type="entry name" value="Alkaline phosphatase-like"/>
    <property type="match status" value="1"/>
</dbReference>
<dbReference type="InterPro" id="IPR032506">
    <property type="entry name" value="SGSH_C"/>
</dbReference>
<dbReference type="GO" id="GO:0005737">
    <property type="term" value="C:cytoplasm"/>
    <property type="evidence" value="ECO:0007669"/>
    <property type="project" value="TreeGrafter"/>
</dbReference>
<dbReference type="Gene3D" id="3.40.720.10">
    <property type="entry name" value="Alkaline Phosphatase, subunit A"/>
    <property type="match status" value="1"/>
</dbReference>
<keyword evidence="1" id="KW-0479">Metal-binding</keyword>
<evidence type="ECO:0000313" key="4">
    <source>
        <dbReference type="EMBL" id="NYE71247.1"/>
    </source>
</evidence>
<evidence type="ECO:0000256" key="2">
    <source>
        <dbReference type="ARBA" id="ARBA00022801"/>
    </source>
</evidence>
<dbReference type="PANTHER" id="PTHR45953">
    <property type="entry name" value="IDURONATE 2-SULFATASE"/>
    <property type="match status" value="1"/>
</dbReference>
<keyword evidence="5" id="KW-1185">Reference proteome</keyword>
<name>A0A7Y9I6W5_9ACTN</name>
<dbReference type="AlphaFoldDB" id="A0A7Y9I6W5"/>
<dbReference type="InterPro" id="IPR017850">
    <property type="entry name" value="Alkaline_phosphatase_core_sf"/>
</dbReference>
<dbReference type="EMBL" id="JACCBU010000001">
    <property type="protein sequence ID" value="NYE71247.1"/>
    <property type="molecule type" value="Genomic_DNA"/>
</dbReference>
<dbReference type="GO" id="GO:0008484">
    <property type="term" value="F:sulfuric ester hydrolase activity"/>
    <property type="evidence" value="ECO:0007669"/>
    <property type="project" value="TreeGrafter"/>
</dbReference>
<dbReference type="GO" id="GO:0046872">
    <property type="term" value="F:metal ion binding"/>
    <property type="evidence" value="ECO:0007669"/>
    <property type="project" value="UniProtKB-KW"/>
</dbReference>
<reference evidence="4 5" key="1">
    <citation type="submission" date="2020-07" db="EMBL/GenBank/DDBJ databases">
        <title>Sequencing the genomes of 1000 actinobacteria strains.</title>
        <authorList>
            <person name="Klenk H.-P."/>
        </authorList>
    </citation>
    <scope>NUCLEOTIDE SEQUENCE [LARGE SCALE GENOMIC DNA]</scope>
    <source>
        <strain evidence="4 5">DSM 22083</strain>
    </source>
</reference>